<reference evidence="2 3" key="1">
    <citation type="submission" date="2018-07" db="EMBL/GenBank/DDBJ databases">
        <title>Arthrobacter sp. nov., isolated from raw cow's milk with high bacterial count.</title>
        <authorList>
            <person name="Hahne J."/>
            <person name="Isele D."/>
            <person name="Lipski A."/>
        </authorList>
    </citation>
    <scope>NUCLEOTIDE SEQUENCE [LARGE SCALE GENOMIC DNA]</scope>
    <source>
        <strain evidence="2 3">JZ R-35</strain>
    </source>
</reference>
<keyword evidence="3" id="KW-1185">Reference proteome</keyword>
<organism evidence="2 3">
    <name type="scientific">Galactobacter valiniphilus</name>
    <dbReference type="NCBI Taxonomy" id="2676122"/>
    <lineage>
        <taxon>Bacteria</taxon>
        <taxon>Bacillati</taxon>
        <taxon>Actinomycetota</taxon>
        <taxon>Actinomycetes</taxon>
        <taxon>Micrococcales</taxon>
        <taxon>Micrococcaceae</taxon>
        <taxon>Galactobacter</taxon>
    </lineage>
</organism>
<comment type="caution">
    <text evidence="2">The sequence shown here is derived from an EMBL/GenBank/DDBJ whole genome shotgun (WGS) entry which is preliminary data.</text>
</comment>
<dbReference type="EMBL" id="QQXK01000019">
    <property type="protein sequence ID" value="RII41884.1"/>
    <property type="molecule type" value="Genomic_DNA"/>
</dbReference>
<dbReference type="RefSeq" id="WP_119425034.1">
    <property type="nucleotide sequence ID" value="NZ_QQXK01000019.1"/>
</dbReference>
<dbReference type="AlphaFoldDB" id="A0A399J9H5"/>
<accession>A0A399J9H5</accession>
<dbReference type="Pfam" id="PF04233">
    <property type="entry name" value="Phage_Mu_F"/>
    <property type="match status" value="1"/>
</dbReference>
<evidence type="ECO:0000313" key="2">
    <source>
        <dbReference type="EMBL" id="RII41884.1"/>
    </source>
</evidence>
<feature type="domain" description="Phage head morphogenesis" evidence="1">
    <location>
        <begin position="160"/>
        <end position="263"/>
    </location>
</feature>
<sequence>MAITEDTLRVAAATRARLINATREQELAITRAWADAWDLISPELLASLLDLMVRYAQDGRVPRHAVAKDARLRAALAQVRATIKEVAKTTGESAAAIIPAEVSAAGPDLEASVRTQLPAGSTLPVAHPAPDALDAIVMRTQQRIHSQYRALSAESVAAMRAELVRGIAVGDNPRTVARRIMDRTEGAFNGGISRASTIARTEILDAYRAASRHASQANTEILAGRRWTAELGPRTCASCIGRHGRMYPPGTDGPWDHPNGRCCFTDVTKTWAELGLDGVDEPEPVWRDRDAWWDNLTPESQDRMIGRARAQLLHDGKVRWEDLSHFQQNVGWRDSLRLRPLHELLVDEL</sequence>
<dbReference type="Proteomes" id="UP000265419">
    <property type="component" value="Unassembled WGS sequence"/>
</dbReference>
<gene>
    <name evidence="2" type="ORF">DWB68_10175</name>
</gene>
<name>A0A399J9H5_9MICC</name>
<evidence type="ECO:0000259" key="1">
    <source>
        <dbReference type="Pfam" id="PF04233"/>
    </source>
</evidence>
<proteinExistence type="predicted"/>
<dbReference type="InterPro" id="IPR006528">
    <property type="entry name" value="Phage_head_morphogenesis_dom"/>
</dbReference>
<protein>
    <submittedName>
        <fullName evidence="2">Phage head morphogenesis protein</fullName>
    </submittedName>
</protein>
<evidence type="ECO:0000313" key="3">
    <source>
        <dbReference type="Proteomes" id="UP000265419"/>
    </source>
</evidence>